<comment type="caution">
    <text evidence="2">The sequence shown here is derived from an EMBL/GenBank/DDBJ whole genome shotgun (WGS) entry which is preliminary data.</text>
</comment>
<accession>A0A429ZS25</accession>
<feature type="transmembrane region" description="Helical" evidence="1">
    <location>
        <begin position="54"/>
        <end position="75"/>
    </location>
</feature>
<gene>
    <name evidence="2" type="ORF">CBF35_06075</name>
</gene>
<feature type="transmembrane region" description="Helical" evidence="1">
    <location>
        <begin position="9"/>
        <end position="34"/>
    </location>
</feature>
<evidence type="ECO:0000313" key="2">
    <source>
        <dbReference type="EMBL" id="RST96475.1"/>
    </source>
</evidence>
<dbReference type="AlphaFoldDB" id="A0A429ZS25"/>
<dbReference type="OrthoDB" id="428263at2"/>
<dbReference type="Proteomes" id="UP000287239">
    <property type="component" value="Unassembled WGS sequence"/>
</dbReference>
<evidence type="ECO:0008006" key="4">
    <source>
        <dbReference type="Google" id="ProtNLM"/>
    </source>
</evidence>
<dbReference type="InterPro" id="IPR013901">
    <property type="entry name" value="Anthrone_oxy"/>
</dbReference>
<dbReference type="GeneID" id="98567933"/>
<keyword evidence="3" id="KW-1185">Reference proteome</keyword>
<reference evidence="2 3" key="1">
    <citation type="submission" date="2017-05" db="EMBL/GenBank/DDBJ databases">
        <title>Vagococcus spp. assemblies.</title>
        <authorList>
            <person name="Gulvik C.A."/>
        </authorList>
    </citation>
    <scope>NUCLEOTIDE SEQUENCE [LARGE SCALE GENOMIC DNA]</scope>
    <source>
        <strain evidence="2 3">NCFB 2777</strain>
    </source>
</reference>
<evidence type="ECO:0000256" key="1">
    <source>
        <dbReference type="SAM" id="Phobius"/>
    </source>
</evidence>
<sequence>MFHSFIDTIIFFAALGSGLMAGMFFSFSSFIMAALSQISPKNGISAMQSINLTVLNPLFFSIFFGTAGISGYLLITNLSPLNWSQNRYLMIASLLYLLGTFSVTVIFNVPLNNKLANISAETPEAEDFWKEYLKRWTFWNHFRALTSLGAMASYILSLIN</sequence>
<name>A0A429ZS25_9ENTE</name>
<dbReference type="EMBL" id="NGJU01000007">
    <property type="protein sequence ID" value="RST96475.1"/>
    <property type="molecule type" value="Genomic_DNA"/>
</dbReference>
<evidence type="ECO:0000313" key="3">
    <source>
        <dbReference type="Proteomes" id="UP000287239"/>
    </source>
</evidence>
<proteinExistence type="predicted"/>
<keyword evidence="1" id="KW-0812">Transmembrane</keyword>
<keyword evidence="1" id="KW-1133">Transmembrane helix</keyword>
<organism evidence="2 3">
    <name type="scientific">Vagococcus salmoninarum</name>
    <dbReference type="NCBI Taxonomy" id="2739"/>
    <lineage>
        <taxon>Bacteria</taxon>
        <taxon>Bacillati</taxon>
        <taxon>Bacillota</taxon>
        <taxon>Bacilli</taxon>
        <taxon>Lactobacillales</taxon>
        <taxon>Enterococcaceae</taxon>
        <taxon>Vagococcus</taxon>
    </lineage>
</organism>
<feature type="transmembrane region" description="Helical" evidence="1">
    <location>
        <begin position="87"/>
        <end position="107"/>
    </location>
</feature>
<keyword evidence="1" id="KW-0472">Membrane</keyword>
<protein>
    <recommendedName>
        <fullName evidence="4">DUF1772 domain-containing protein</fullName>
    </recommendedName>
</protein>
<dbReference type="Pfam" id="PF08592">
    <property type="entry name" value="Anthrone_oxy"/>
    <property type="match status" value="1"/>
</dbReference>
<dbReference type="RefSeq" id="WP_126779127.1">
    <property type="nucleotide sequence ID" value="NZ_NGJU01000007.1"/>
</dbReference>